<evidence type="ECO:0000313" key="3">
    <source>
        <dbReference type="Proteomes" id="UP000663873"/>
    </source>
</evidence>
<evidence type="ECO:0000313" key="2">
    <source>
        <dbReference type="EMBL" id="CAF4987626.1"/>
    </source>
</evidence>
<accession>A0A821VN81</accession>
<name>A0A821VN81_9BILA</name>
<feature type="non-terminal residue" evidence="1">
    <location>
        <position position="73"/>
    </location>
</feature>
<reference evidence="1" key="1">
    <citation type="submission" date="2021-02" db="EMBL/GenBank/DDBJ databases">
        <authorList>
            <person name="Nowell W R."/>
        </authorList>
    </citation>
    <scope>NUCLEOTIDE SEQUENCE</scope>
</reference>
<dbReference type="AlphaFoldDB" id="A0A821VN81"/>
<sequence>MKTKHNNKIVDIVDIDDIANILCSYNYVQYSSGQLIFPIQNIILNTNELRWLQSILHSIQPNEQTKQSDIELF</sequence>
<dbReference type="EMBL" id="CAJOBP010079595">
    <property type="protein sequence ID" value="CAF4910186.1"/>
    <property type="molecule type" value="Genomic_DNA"/>
</dbReference>
<gene>
    <name evidence="1" type="ORF">UJA718_LOCUS45931</name>
    <name evidence="2" type="ORF">UJA718_LOCUS49638</name>
</gene>
<proteinExistence type="predicted"/>
<organism evidence="1 3">
    <name type="scientific">Rotaria socialis</name>
    <dbReference type="NCBI Taxonomy" id="392032"/>
    <lineage>
        <taxon>Eukaryota</taxon>
        <taxon>Metazoa</taxon>
        <taxon>Spiralia</taxon>
        <taxon>Gnathifera</taxon>
        <taxon>Rotifera</taxon>
        <taxon>Eurotatoria</taxon>
        <taxon>Bdelloidea</taxon>
        <taxon>Philodinida</taxon>
        <taxon>Philodinidae</taxon>
        <taxon>Rotaria</taxon>
    </lineage>
</organism>
<evidence type="ECO:0000313" key="1">
    <source>
        <dbReference type="EMBL" id="CAF4910186.1"/>
    </source>
</evidence>
<dbReference type="Proteomes" id="UP000663873">
    <property type="component" value="Unassembled WGS sequence"/>
</dbReference>
<dbReference type="EMBL" id="CAJOBP010105366">
    <property type="protein sequence ID" value="CAF4987626.1"/>
    <property type="molecule type" value="Genomic_DNA"/>
</dbReference>
<comment type="caution">
    <text evidence="1">The sequence shown here is derived from an EMBL/GenBank/DDBJ whole genome shotgun (WGS) entry which is preliminary data.</text>
</comment>
<protein>
    <submittedName>
        <fullName evidence="1">Uncharacterized protein</fullName>
    </submittedName>
</protein>
<keyword evidence="3" id="KW-1185">Reference proteome</keyword>